<dbReference type="Proteomes" id="UP001283341">
    <property type="component" value="Unassembled WGS sequence"/>
</dbReference>
<proteinExistence type="predicted"/>
<evidence type="ECO:0000256" key="1">
    <source>
        <dbReference type="SAM" id="SignalP"/>
    </source>
</evidence>
<evidence type="ECO:0008006" key="4">
    <source>
        <dbReference type="Google" id="ProtNLM"/>
    </source>
</evidence>
<comment type="caution">
    <text evidence="2">The sequence shown here is derived from an EMBL/GenBank/DDBJ whole genome shotgun (WGS) entry which is preliminary data.</text>
</comment>
<reference evidence="2" key="1">
    <citation type="journal article" date="2023" name="Mol. Phylogenet. Evol.">
        <title>Genome-scale phylogeny and comparative genomics of the fungal order Sordariales.</title>
        <authorList>
            <person name="Hensen N."/>
            <person name="Bonometti L."/>
            <person name="Westerberg I."/>
            <person name="Brannstrom I.O."/>
            <person name="Guillou S."/>
            <person name="Cros-Aarteil S."/>
            <person name="Calhoun S."/>
            <person name="Haridas S."/>
            <person name="Kuo A."/>
            <person name="Mondo S."/>
            <person name="Pangilinan J."/>
            <person name="Riley R."/>
            <person name="LaButti K."/>
            <person name="Andreopoulos B."/>
            <person name="Lipzen A."/>
            <person name="Chen C."/>
            <person name="Yan M."/>
            <person name="Daum C."/>
            <person name="Ng V."/>
            <person name="Clum A."/>
            <person name="Steindorff A."/>
            <person name="Ohm R.A."/>
            <person name="Martin F."/>
            <person name="Silar P."/>
            <person name="Natvig D.O."/>
            <person name="Lalanne C."/>
            <person name="Gautier V."/>
            <person name="Ament-Velasquez S.L."/>
            <person name="Kruys A."/>
            <person name="Hutchinson M.I."/>
            <person name="Powell A.J."/>
            <person name="Barry K."/>
            <person name="Miller A.N."/>
            <person name="Grigoriev I.V."/>
            <person name="Debuchy R."/>
            <person name="Gladieux P."/>
            <person name="Hiltunen Thoren M."/>
            <person name="Johannesson H."/>
        </authorList>
    </citation>
    <scope>NUCLEOTIDE SEQUENCE</scope>
    <source>
        <strain evidence="2">CBS 118394</strain>
    </source>
</reference>
<dbReference type="EMBL" id="JAUEDM010000009">
    <property type="protein sequence ID" value="KAK3312185.1"/>
    <property type="molecule type" value="Genomic_DNA"/>
</dbReference>
<sequence>MKTQIPRPLPLFLLFSILLIFQSHASATPTSSSASANTTTSNIRALFLFKDVLKSNTAAIKSSGFNSLIIFGIGILDNSDIKYYSNTPGSKDIVVASGGAYVGGDALSQKVRSFKSNDTSVNRIEISMNSQHVRDLMSKPGPGTDTVLARNFVALKEAWSLDAVNNDDESLYDLANTVSFAKMLGKIGYRYTISPYTNTRFWASLQSQLNSGLKEPDLLLDRAYLQCYDGGAGNNPQSWQANLGGMKIVPLVWVTNDSKPGQGTSVSQARSKFSSWNQRAGVLAGAGYWNDYDIEKMGLSYKDYGGVLMSLFP</sequence>
<protein>
    <recommendedName>
        <fullName evidence="4">Coagulation factor 5/8 type domain-containing protein</fullName>
    </recommendedName>
</protein>
<organism evidence="2 3">
    <name type="scientific">Apodospora peruviana</name>
    <dbReference type="NCBI Taxonomy" id="516989"/>
    <lineage>
        <taxon>Eukaryota</taxon>
        <taxon>Fungi</taxon>
        <taxon>Dikarya</taxon>
        <taxon>Ascomycota</taxon>
        <taxon>Pezizomycotina</taxon>
        <taxon>Sordariomycetes</taxon>
        <taxon>Sordariomycetidae</taxon>
        <taxon>Sordariales</taxon>
        <taxon>Lasiosphaeriaceae</taxon>
        <taxon>Apodospora</taxon>
    </lineage>
</organism>
<keyword evidence="1" id="KW-0732">Signal</keyword>
<reference evidence="2" key="2">
    <citation type="submission" date="2023-06" db="EMBL/GenBank/DDBJ databases">
        <authorList>
            <consortium name="Lawrence Berkeley National Laboratory"/>
            <person name="Haridas S."/>
            <person name="Hensen N."/>
            <person name="Bonometti L."/>
            <person name="Westerberg I."/>
            <person name="Brannstrom I.O."/>
            <person name="Guillou S."/>
            <person name="Cros-Aarteil S."/>
            <person name="Calhoun S."/>
            <person name="Kuo A."/>
            <person name="Mondo S."/>
            <person name="Pangilinan J."/>
            <person name="Riley R."/>
            <person name="Labutti K."/>
            <person name="Andreopoulos B."/>
            <person name="Lipzen A."/>
            <person name="Chen C."/>
            <person name="Yanf M."/>
            <person name="Daum C."/>
            <person name="Ng V."/>
            <person name="Clum A."/>
            <person name="Steindorff A."/>
            <person name="Ohm R."/>
            <person name="Martin F."/>
            <person name="Silar P."/>
            <person name="Natvig D."/>
            <person name="Lalanne C."/>
            <person name="Gautier V."/>
            <person name="Ament-Velasquez S.L."/>
            <person name="Kruys A."/>
            <person name="Hutchinson M.I."/>
            <person name="Powell A.J."/>
            <person name="Barry K."/>
            <person name="Miller A.N."/>
            <person name="Grigoriev I.V."/>
            <person name="Debuchy R."/>
            <person name="Gladieux P."/>
            <person name="Thoren M.H."/>
            <person name="Johannesson H."/>
        </authorList>
    </citation>
    <scope>NUCLEOTIDE SEQUENCE</scope>
    <source>
        <strain evidence="2">CBS 118394</strain>
    </source>
</reference>
<feature type="chain" id="PRO_5041995093" description="Coagulation factor 5/8 type domain-containing protein" evidence="1">
    <location>
        <begin position="28"/>
        <end position="313"/>
    </location>
</feature>
<keyword evidence="3" id="KW-1185">Reference proteome</keyword>
<gene>
    <name evidence="2" type="ORF">B0H66DRAFT_632722</name>
</gene>
<accession>A0AAE0LYD2</accession>
<name>A0AAE0LYD2_9PEZI</name>
<dbReference type="AlphaFoldDB" id="A0AAE0LYD2"/>
<evidence type="ECO:0000313" key="3">
    <source>
        <dbReference type="Proteomes" id="UP001283341"/>
    </source>
</evidence>
<evidence type="ECO:0000313" key="2">
    <source>
        <dbReference type="EMBL" id="KAK3312185.1"/>
    </source>
</evidence>
<feature type="signal peptide" evidence="1">
    <location>
        <begin position="1"/>
        <end position="27"/>
    </location>
</feature>